<keyword evidence="8" id="KW-1185">Reference proteome</keyword>
<dbReference type="OrthoDB" id="3181400at2"/>
<evidence type="ECO:0000256" key="1">
    <source>
        <dbReference type="ARBA" id="ARBA00008366"/>
    </source>
</evidence>
<comment type="similarity">
    <text evidence="1 5">Belongs to the flavin oxidoreductase frp family.</text>
</comment>
<evidence type="ECO:0000313" key="7">
    <source>
        <dbReference type="EMBL" id="TBW21978.1"/>
    </source>
</evidence>
<accession>A0A4Q9V032</accession>
<dbReference type="InterPro" id="IPR000415">
    <property type="entry name" value="Nitroreductase-like"/>
</dbReference>
<dbReference type="EMBL" id="SJDT01000003">
    <property type="protein sequence ID" value="TBW21978.1"/>
    <property type="molecule type" value="Genomic_DNA"/>
</dbReference>
<keyword evidence="2 5" id="KW-0285">Flavoprotein</keyword>
<dbReference type="AlphaFoldDB" id="A0A4Q9V032"/>
<dbReference type="PIRSF" id="PIRSF005426">
    <property type="entry name" value="Frp"/>
    <property type="match status" value="1"/>
</dbReference>
<dbReference type="RefSeq" id="WP_131280379.1">
    <property type="nucleotide sequence ID" value="NZ_JBHSLR010000009.1"/>
</dbReference>
<dbReference type="Proteomes" id="UP000293036">
    <property type="component" value="Unassembled WGS sequence"/>
</dbReference>
<keyword evidence="5" id="KW-0521">NADP</keyword>
<evidence type="ECO:0000259" key="6">
    <source>
        <dbReference type="Pfam" id="PF00881"/>
    </source>
</evidence>
<dbReference type="GO" id="GO:0016491">
    <property type="term" value="F:oxidoreductase activity"/>
    <property type="evidence" value="ECO:0007669"/>
    <property type="project" value="UniProtKB-UniRule"/>
</dbReference>
<dbReference type="Pfam" id="PF00881">
    <property type="entry name" value="Nitroreductase"/>
    <property type="match status" value="1"/>
</dbReference>
<keyword evidence="3 5" id="KW-0288">FMN</keyword>
<organism evidence="7 8">
    <name type="scientific">Arcanobacterium bovis</name>
    <dbReference type="NCBI Taxonomy" id="2529275"/>
    <lineage>
        <taxon>Bacteria</taxon>
        <taxon>Bacillati</taxon>
        <taxon>Actinomycetota</taxon>
        <taxon>Actinomycetes</taxon>
        <taxon>Actinomycetales</taxon>
        <taxon>Actinomycetaceae</taxon>
        <taxon>Arcanobacterium</taxon>
    </lineage>
</organism>
<dbReference type="PANTHER" id="PTHR43425">
    <property type="entry name" value="OXYGEN-INSENSITIVE NADPH NITROREDUCTASE"/>
    <property type="match status" value="1"/>
</dbReference>
<dbReference type="InterPro" id="IPR016446">
    <property type="entry name" value="Flavin_OxRdtase_Frp"/>
</dbReference>
<sequence>MNHTINTQLGHRTIREFTDEAISSDTLAELKSVAIRTATSRGLQQASVIRVTDAQIRAELAQIGQQPYVARAPEYWLFIVDVHRNIQILQERKEPIDGASTMDVFVEAFTDACLMAQNVVNAVESFGLGANLLGNVLNDPMAVVNALDLPLYTFPVVGLTFGVPNQSPQLKPRMSSDFRFMENGYEHRESWIEALADYDLELQTYYDLRDASRHVDSFTDQVSRALSGVRMKRAQILNDIAAQGFRTAIA</sequence>
<gene>
    <name evidence="7" type="ORF">EZJ44_03830</name>
</gene>
<feature type="domain" description="Nitroreductase" evidence="6">
    <location>
        <begin position="11"/>
        <end position="162"/>
    </location>
</feature>
<evidence type="ECO:0000256" key="2">
    <source>
        <dbReference type="ARBA" id="ARBA00022630"/>
    </source>
</evidence>
<dbReference type="PANTHER" id="PTHR43425:SF2">
    <property type="entry name" value="OXYGEN-INSENSITIVE NADPH NITROREDUCTASE"/>
    <property type="match status" value="1"/>
</dbReference>
<name>A0A4Q9V032_9ACTO</name>
<comment type="caution">
    <text evidence="7">The sequence shown here is derived from an EMBL/GenBank/DDBJ whole genome shotgun (WGS) entry which is preliminary data.</text>
</comment>
<evidence type="ECO:0000256" key="4">
    <source>
        <dbReference type="ARBA" id="ARBA00023002"/>
    </source>
</evidence>
<evidence type="ECO:0000256" key="5">
    <source>
        <dbReference type="PIRNR" id="PIRNR005426"/>
    </source>
</evidence>
<reference evidence="7 8" key="1">
    <citation type="submission" date="2019-02" db="EMBL/GenBank/DDBJ databases">
        <title>Arcanobacterium bovis sp. nov., isolated from the milk of a cow with mastitis.</title>
        <authorList>
            <person name="Sammra O."/>
            <person name="Foster G."/>
            <person name="Hassan A."/>
            <person name="Alssahen M."/>
            <person name="Laemmler C."/>
            <person name="Borowiak M."/>
            <person name="Malorny B."/>
            <person name="Abdulmawjood A."/>
        </authorList>
    </citation>
    <scope>NUCLEOTIDE SEQUENCE [LARGE SCALE GENOMIC DNA]</scope>
    <source>
        <strain evidence="7 8">C605018/01/1</strain>
    </source>
</reference>
<dbReference type="Gene3D" id="3.40.109.10">
    <property type="entry name" value="NADH Oxidase"/>
    <property type="match status" value="1"/>
</dbReference>
<evidence type="ECO:0000256" key="3">
    <source>
        <dbReference type="ARBA" id="ARBA00022643"/>
    </source>
</evidence>
<evidence type="ECO:0000313" key="8">
    <source>
        <dbReference type="Proteomes" id="UP000293036"/>
    </source>
</evidence>
<keyword evidence="4 5" id="KW-0560">Oxidoreductase</keyword>
<protein>
    <submittedName>
        <fullName evidence="7">NADPH-dependent oxidoreductase</fullName>
    </submittedName>
</protein>
<dbReference type="InterPro" id="IPR029479">
    <property type="entry name" value="Nitroreductase"/>
</dbReference>
<proteinExistence type="inferred from homology"/>
<dbReference type="SUPFAM" id="SSF55469">
    <property type="entry name" value="FMN-dependent nitroreductase-like"/>
    <property type="match status" value="1"/>
</dbReference>